<organism evidence="1 2">
    <name type="scientific">Spirosoma pollinicola</name>
    <dbReference type="NCBI Taxonomy" id="2057025"/>
    <lineage>
        <taxon>Bacteria</taxon>
        <taxon>Pseudomonadati</taxon>
        <taxon>Bacteroidota</taxon>
        <taxon>Cytophagia</taxon>
        <taxon>Cytophagales</taxon>
        <taxon>Cytophagaceae</taxon>
        <taxon>Spirosoma</taxon>
    </lineage>
</organism>
<reference evidence="1 2" key="1">
    <citation type="submission" date="2017-11" db="EMBL/GenBank/DDBJ databases">
        <title>Taxonomic description and genome sequences of Spirosoma HA7 sp. nov., isolated from pollen microhabitat of Corylus avellana.</title>
        <authorList>
            <person name="Ambika Manirajan B."/>
            <person name="Suarez C."/>
            <person name="Ratering S."/>
            <person name="Geissler-Plaum R."/>
            <person name="Cardinale M."/>
            <person name="Sylvia S."/>
        </authorList>
    </citation>
    <scope>NUCLEOTIDE SEQUENCE [LARGE SCALE GENOMIC DNA]</scope>
    <source>
        <strain evidence="1 2">HA7</strain>
    </source>
</reference>
<protein>
    <submittedName>
        <fullName evidence="1">Uncharacterized protein</fullName>
    </submittedName>
</protein>
<dbReference type="AlphaFoldDB" id="A0A2K8YTM9"/>
<dbReference type="OrthoDB" id="1164858at2"/>
<accession>A0A2K8YTM9</accession>
<dbReference type="KEGG" id="spir:CWM47_03645"/>
<sequence length="138" mass="16151">MFELTSRIADTDSSVSIKHYSLVQRRNLLKQLYQIDQQYRDSLENGSRLTCKQQLFSHKMVANDQANQVLLRKLVETFGWPTQREYGEQGALTAWLIVWHAKPDFQKRYLPLMKRAYQQGLIKQSKSQLGERSNSSSK</sequence>
<dbReference type="Proteomes" id="UP000232883">
    <property type="component" value="Chromosome"/>
</dbReference>
<proteinExistence type="predicted"/>
<gene>
    <name evidence="1" type="ORF">CWM47_03645</name>
</gene>
<dbReference type="EMBL" id="CP025096">
    <property type="protein sequence ID" value="AUD00992.1"/>
    <property type="molecule type" value="Genomic_DNA"/>
</dbReference>
<evidence type="ECO:0000313" key="1">
    <source>
        <dbReference type="EMBL" id="AUD00992.1"/>
    </source>
</evidence>
<keyword evidence="2" id="KW-1185">Reference proteome</keyword>
<dbReference type="RefSeq" id="WP_100986415.1">
    <property type="nucleotide sequence ID" value="NZ_CP025096.1"/>
</dbReference>
<evidence type="ECO:0000313" key="2">
    <source>
        <dbReference type="Proteomes" id="UP000232883"/>
    </source>
</evidence>
<name>A0A2K8YTM9_9BACT</name>